<name>A0A4S2ED01_PARDI</name>
<comment type="caution">
    <text evidence="1">The sequence shown here is derived from an EMBL/GenBank/DDBJ whole genome shotgun (WGS) entry which is preliminary data.</text>
</comment>
<evidence type="ECO:0000313" key="2">
    <source>
        <dbReference type="Proteomes" id="UP000310032"/>
    </source>
</evidence>
<dbReference type="RefSeq" id="WP_121773765.1">
    <property type="nucleotide sequence ID" value="NZ_SRYM01000118.1"/>
</dbReference>
<accession>A0A4S2ED01</accession>
<dbReference type="EMBL" id="SRYM01000118">
    <property type="protein sequence ID" value="TGY52073.1"/>
    <property type="molecule type" value="Genomic_DNA"/>
</dbReference>
<sequence>MNYTIQFRYNGKEHILYRSFDREYKVSDSPIILNDLSYSQAVDFLKTEGLWLDDKSIEMLRLYKKGDELLFDLNEFNNQK</sequence>
<organism evidence="1 2">
    <name type="scientific">Parabacteroides distasonis</name>
    <dbReference type="NCBI Taxonomy" id="823"/>
    <lineage>
        <taxon>Bacteria</taxon>
        <taxon>Pseudomonadati</taxon>
        <taxon>Bacteroidota</taxon>
        <taxon>Bacteroidia</taxon>
        <taxon>Bacteroidales</taxon>
        <taxon>Tannerellaceae</taxon>
        <taxon>Parabacteroides</taxon>
    </lineage>
</organism>
<gene>
    <name evidence="1" type="ORF">E5342_18925</name>
</gene>
<protein>
    <submittedName>
        <fullName evidence="1">Uncharacterized protein</fullName>
    </submittedName>
</protein>
<dbReference type="AlphaFoldDB" id="A0A4S2ED01"/>
<proteinExistence type="predicted"/>
<reference evidence="1 2" key="1">
    <citation type="submission" date="2019-04" db="EMBL/GenBank/DDBJ databases">
        <title>Microbes associate with the intestines of laboratory mice.</title>
        <authorList>
            <person name="Navarre W."/>
            <person name="Wong E."/>
            <person name="Huang K."/>
            <person name="Tropini C."/>
            <person name="Ng K."/>
            <person name="Yu B."/>
        </authorList>
    </citation>
    <scope>NUCLEOTIDE SEQUENCE [LARGE SCALE GENOMIC DNA]</scope>
    <source>
        <strain evidence="1 2">NM39_I3</strain>
    </source>
</reference>
<evidence type="ECO:0000313" key="1">
    <source>
        <dbReference type="EMBL" id="TGY52073.1"/>
    </source>
</evidence>
<dbReference type="Proteomes" id="UP000310032">
    <property type="component" value="Unassembled WGS sequence"/>
</dbReference>